<dbReference type="PANTHER" id="PTHR12215:SF10">
    <property type="entry name" value="L-AMINOADIPATE-SEMIALDEHYDE DEHYDROGENASE-PHOSPHOPANTETHEINYL TRANSFERASE"/>
    <property type="match status" value="1"/>
</dbReference>
<dbReference type="InterPro" id="IPR037143">
    <property type="entry name" value="4-PPantetheinyl_Trfase_dom_sf"/>
</dbReference>
<dbReference type="InterPro" id="IPR008278">
    <property type="entry name" value="4-PPantetheinyl_Trfase_dom"/>
</dbReference>
<name>A0ABY7W357_9BACI</name>
<evidence type="ECO:0000259" key="3">
    <source>
        <dbReference type="Pfam" id="PF01648"/>
    </source>
</evidence>
<protein>
    <submittedName>
        <fullName evidence="4">4'-phosphopantetheinyl transferase superfamily protein</fullName>
    </submittedName>
</protein>
<keyword evidence="2 4" id="KW-0808">Transferase</keyword>
<evidence type="ECO:0000313" key="4">
    <source>
        <dbReference type="EMBL" id="WDF02024.1"/>
    </source>
</evidence>
<evidence type="ECO:0000256" key="2">
    <source>
        <dbReference type="ARBA" id="ARBA00022679"/>
    </source>
</evidence>
<dbReference type="InterPro" id="IPR050559">
    <property type="entry name" value="P-Pant_transferase_sf"/>
</dbReference>
<dbReference type="SUPFAM" id="SSF56214">
    <property type="entry name" value="4'-phosphopantetheinyl transferase"/>
    <property type="match status" value="2"/>
</dbReference>
<feature type="domain" description="4'-phosphopantetheinyl transferase" evidence="3">
    <location>
        <begin position="128"/>
        <end position="228"/>
    </location>
</feature>
<accession>A0ABY7W357</accession>
<organism evidence="4 5">
    <name type="scientific">Shouchella hunanensis</name>
    <dbReference type="NCBI Taxonomy" id="766894"/>
    <lineage>
        <taxon>Bacteria</taxon>
        <taxon>Bacillati</taxon>
        <taxon>Bacillota</taxon>
        <taxon>Bacilli</taxon>
        <taxon>Bacillales</taxon>
        <taxon>Bacillaceae</taxon>
        <taxon>Shouchella</taxon>
    </lineage>
</organism>
<dbReference type="GO" id="GO:0016740">
    <property type="term" value="F:transferase activity"/>
    <property type="evidence" value="ECO:0007669"/>
    <property type="project" value="UniProtKB-KW"/>
</dbReference>
<sequence length="251" mass="29343">MIKEISTPIGLYRKEKFTTEQSYFKSHLVIGYSKTKIYLNDYLSKQEHESLKEFKHSKRQYEYLIGRYVAKKSILPFLPNHTPKDITIKKGIFGQPIVSSVINYDNYQLSLTHTSNFAASLSYPEFHPMGIDLEVINPKNDKILNRVLTYKEKLLIEKISSNESEALSIIWTVKESISKVLRTGLTVPLDLLAIKNVKQEEFQYICEFENFPQYKAVTWIFSPFILTICLPKNTIIQLEDRKKIKQFFSLK</sequence>
<keyword evidence="5" id="KW-1185">Reference proteome</keyword>
<gene>
    <name evidence="4" type="ORF">PQ477_10865</name>
</gene>
<dbReference type="EMBL" id="CP117834">
    <property type="protein sequence ID" value="WDF02024.1"/>
    <property type="molecule type" value="Genomic_DNA"/>
</dbReference>
<dbReference type="Pfam" id="PF01648">
    <property type="entry name" value="ACPS"/>
    <property type="match status" value="1"/>
</dbReference>
<evidence type="ECO:0000256" key="1">
    <source>
        <dbReference type="ARBA" id="ARBA00010990"/>
    </source>
</evidence>
<dbReference type="PANTHER" id="PTHR12215">
    <property type="entry name" value="PHOSPHOPANTETHEINE TRANSFERASE"/>
    <property type="match status" value="1"/>
</dbReference>
<dbReference type="Gene3D" id="3.90.470.20">
    <property type="entry name" value="4'-phosphopantetheinyl transferase domain"/>
    <property type="match status" value="2"/>
</dbReference>
<evidence type="ECO:0000313" key="5">
    <source>
        <dbReference type="Proteomes" id="UP001215143"/>
    </source>
</evidence>
<dbReference type="Proteomes" id="UP001215143">
    <property type="component" value="Chromosome"/>
</dbReference>
<dbReference type="RefSeq" id="WP_274271752.1">
    <property type="nucleotide sequence ID" value="NZ_CP117834.1"/>
</dbReference>
<proteinExistence type="inferred from homology"/>
<reference evidence="4 5" key="1">
    <citation type="submission" date="2023-02" db="EMBL/GenBank/DDBJ databases">
        <authorList>
            <person name="Liu G."/>
        </authorList>
    </citation>
    <scope>NUCLEOTIDE SEQUENCE [LARGE SCALE GENOMIC DNA]</scope>
    <source>
        <strain evidence="4 5">DSM 23008</strain>
    </source>
</reference>
<comment type="similarity">
    <text evidence="1">Belongs to the P-Pant transferase superfamily. Gsp/Sfp/HetI/AcpT family.</text>
</comment>